<keyword evidence="4" id="KW-1185">Reference proteome</keyword>
<dbReference type="Pfam" id="PF02082">
    <property type="entry name" value="Rrf2"/>
    <property type="match status" value="1"/>
</dbReference>
<feature type="region of interest" description="Disordered" evidence="2">
    <location>
        <begin position="136"/>
        <end position="170"/>
    </location>
</feature>
<dbReference type="AlphaFoldDB" id="Q316X1"/>
<dbReference type="InterPro" id="IPR000944">
    <property type="entry name" value="Tscrpt_reg_Rrf2"/>
</dbReference>
<evidence type="ECO:0000313" key="3">
    <source>
        <dbReference type="EMBL" id="ABB37025.1"/>
    </source>
</evidence>
<dbReference type="KEGG" id="dde:Dde_0224"/>
<dbReference type="GO" id="GO:0005829">
    <property type="term" value="C:cytosol"/>
    <property type="evidence" value="ECO:0007669"/>
    <property type="project" value="TreeGrafter"/>
</dbReference>
<dbReference type="GO" id="GO:0003700">
    <property type="term" value="F:DNA-binding transcription factor activity"/>
    <property type="evidence" value="ECO:0007669"/>
    <property type="project" value="TreeGrafter"/>
</dbReference>
<dbReference type="HOGENOM" id="CLU_107144_0_1_7"/>
<protein>
    <submittedName>
        <fullName evidence="3">Transcriptional regulator, BadM/Rrf2 family</fullName>
    </submittedName>
</protein>
<evidence type="ECO:0000313" key="4">
    <source>
        <dbReference type="Proteomes" id="UP000002710"/>
    </source>
</evidence>
<evidence type="ECO:0000256" key="1">
    <source>
        <dbReference type="ARBA" id="ARBA00023125"/>
    </source>
</evidence>
<gene>
    <name evidence="3" type="ordered locus">Dde_0224</name>
</gene>
<dbReference type="Gene3D" id="1.10.10.10">
    <property type="entry name" value="Winged helix-like DNA-binding domain superfamily/Winged helix DNA-binding domain"/>
    <property type="match status" value="1"/>
</dbReference>
<dbReference type="STRING" id="207559.Dde_0224"/>
<reference evidence="3 4" key="1">
    <citation type="journal article" date="2011" name="J. Bacteriol.">
        <title>Complete genome sequence and updated annotation of Desulfovibrio alaskensis G20.</title>
        <authorList>
            <person name="Hauser L.J."/>
            <person name="Land M.L."/>
            <person name="Brown S.D."/>
            <person name="Larimer F."/>
            <person name="Keller K.L."/>
            <person name="Rapp-Giles B.J."/>
            <person name="Price M.N."/>
            <person name="Lin M."/>
            <person name="Bruce D.C."/>
            <person name="Detter J.C."/>
            <person name="Tapia R."/>
            <person name="Han C.S."/>
            <person name="Goodwin L.A."/>
            <person name="Cheng J.F."/>
            <person name="Pitluck S."/>
            <person name="Copeland A."/>
            <person name="Lucas S."/>
            <person name="Nolan M."/>
            <person name="Lapidus A.L."/>
            <person name="Palumbo A.V."/>
            <person name="Wall J.D."/>
        </authorList>
    </citation>
    <scope>NUCLEOTIDE SEQUENCE [LARGE SCALE GENOMIC DNA]</scope>
    <source>
        <strain evidence="4">ATCC BAA 1058 / DSM 17464 / G20</strain>
    </source>
</reference>
<dbReference type="RefSeq" id="WP_011366378.1">
    <property type="nucleotide sequence ID" value="NC_007519.1"/>
</dbReference>
<dbReference type="NCBIfam" id="TIGR00738">
    <property type="entry name" value="rrf2_super"/>
    <property type="match status" value="1"/>
</dbReference>
<dbReference type="GO" id="GO:0003677">
    <property type="term" value="F:DNA binding"/>
    <property type="evidence" value="ECO:0007669"/>
    <property type="project" value="UniProtKB-KW"/>
</dbReference>
<keyword evidence="1" id="KW-0238">DNA-binding</keyword>
<evidence type="ECO:0000256" key="2">
    <source>
        <dbReference type="SAM" id="MobiDB-lite"/>
    </source>
</evidence>
<dbReference type="PROSITE" id="PS51197">
    <property type="entry name" value="HTH_RRF2_2"/>
    <property type="match status" value="1"/>
</dbReference>
<dbReference type="InterPro" id="IPR036390">
    <property type="entry name" value="WH_DNA-bd_sf"/>
</dbReference>
<proteinExistence type="predicted"/>
<name>Q316X1_OLEA2</name>
<dbReference type="SUPFAM" id="SSF46785">
    <property type="entry name" value="Winged helix' DNA-binding domain"/>
    <property type="match status" value="1"/>
</dbReference>
<dbReference type="PANTHER" id="PTHR33221">
    <property type="entry name" value="WINGED HELIX-TURN-HELIX TRANSCRIPTIONAL REGULATOR, RRF2 FAMILY"/>
    <property type="match status" value="1"/>
</dbReference>
<dbReference type="eggNOG" id="COG1959">
    <property type="taxonomic scope" value="Bacteria"/>
</dbReference>
<organism evidence="3 4">
    <name type="scientific">Oleidesulfovibrio alaskensis (strain ATCC BAA-1058 / DSM 17464 / G20)</name>
    <name type="common">Desulfovibrio alaskensis</name>
    <dbReference type="NCBI Taxonomy" id="207559"/>
    <lineage>
        <taxon>Bacteria</taxon>
        <taxon>Pseudomonadati</taxon>
        <taxon>Thermodesulfobacteriota</taxon>
        <taxon>Desulfovibrionia</taxon>
        <taxon>Desulfovibrionales</taxon>
        <taxon>Desulfovibrionaceae</taxon>
        <taxon>Oleidesulfovibrio</taxon>
    </lineage>
</organism>
<dbReference type="EMBL" id="CP000112">
    <property type="protein sequence ID" value="ABB37025.1"/>
    <property type="molecule type" value="Genomic_DNA"/>
</dbReference>
<sequence>MRISASSHYASRILVMLTRHADEAPIPAAALADRSGISIKFVEKLIRPLKQAGLVESVRGATGGHMLAMRPEQISLGDVVRAMEGGIDLTHCCDDPERCRSKESCRTRQMWSGVSRALERTLDAITLLDLLNDPAPECTSLPEPPQKNSRPAKAQQAESGPHTGREKLLSSRGMNTGRCCDTLLTAKGQCSCSHGCPAP</sequence>
<accession>Q316X1</accession>
<dbReference type="InterPro" id="IPR036388">
    <property type="entry name" value="WH-like_DNA-bd_sf"/>
</dbReference>
<dbReference type="Proteomes" id="UP000002710">
    <property type="component" value="Chromosome"/>
</dbReference>
<dbReference type="PANTHER" id="PTHR33221:SF5">
    <property type="entry name" value="HTH-TYPE TRANSCRIPTIONAL REGULATOR ISCR"/>
    <property type="match status" value="1"/>
</dbReference>